<name>A0A099GLQ0_9RHOB</name>
<reference evidence="4 5" key="2">
    <citation type="submission" date="2014-10" db="EMBL/GenBank/DDBJ databases">
        <title>Paracoccus sanguinis sp. nov., isolated from clinical specimens of New York State patients.</title>
        <authorList>
            <person name="Mingle L.A."/>
            <person name="Cole J.A."/>
            <person name="Lapierre P."/>
            <person name="Musser K.A."/>
        </authorList>
    </citation>
    <scope>NUCLEOTIDE SEQUENCE [LARGE SCALE GENOMIC DNA]</scope>
    <source>
        <strain evidence="4 5">5503</strain>
    </source>
</reference>
<reference evidence="4 5" key="1">
    <citation type="submission" date="2014-09" db="EMBL/GenBank/DDBJ databases">
        <authorList>
            <person name="McGinnis J.M."/>
            <person name="Wolfgang W.J."/>
        </authorList>
    </citation>
    <scope>NUCLEOTIDE SEQUENCE [LARGE SCALE GENOMIC DNA]</scope>
    <source>
        <strain evidence="4 5">5503</strain>
    </source>
</reference>
<evidence type="ECO:0000313" key="5">
    <source>
        <dbReference type="Proteomes" id="UP000029858"/>
    </source>
</evidence>
<dbReference type="Pfam" id="PF20454">
    <property type="entry name" value="GpA_nuclease"/>
    <property type="match status" value="1"/>
</dbReference>
<proteinExistence type="predicted"/>
<dbReference type="RefSeq" id="WP_036706316.1">
    <property type="nucleotide sequence ID" value="NZ_JRKQ01000001.1"/>
</dbReference>
<feature type="domain" description="Phage terminase large subunit GpA ATPase" evidence="2">
    <location>
        <begin position="56"/>
        <end position="308"/>
    </location>
</feature>
<evidence type="ECO:0000313" key="4">
    <source>
        <dbReference type="EMBL" id="KGJ23769.1"/>
    </source>
</evidence>
<comment type="caution">
    <text evidence="4">The sequence shown here is derived from an EMBL/GenBank/DDBJ whole genome shotgun (WGS) entry which is preliminary data.</text>
</comment>
<protein>
    <recommendedName>
        <fullName evidence="6">Phage terminase, large subunit GpA</fullName>
    </recommendedName>
</protein>
<dbReference type="InterPro" id="IPR027417">
    <property type="entry name" value="P-loop_NTPase"/>
</dbReference>
<organism evidence="4 5">
    <name type="scientific">Paracoccus sanguinis</name>
    <dbReference type="NCBI Taxonomy" id="1545044"/>
    <lineage>
        <taxon>Bacteria</taxon>
        <taxon>Pseudomonadati</taxon>
        <taxon>Pseudomonadota</taxon>
        <taxon>Alphaproteobacteria</taxon>
        <taxon>Rhodobacterales</taxon>
        <taxon>Paracoccaceae</taxon>
        <taxon>Paracoccus</taxon>
    </lineage>
</organism>
<evidence type="ECO:0008006" key="6">
    <source>
        <dbReference type="Google" id="ProtNLM"/>
    </source>
</evidence>
<evidence type="ECO:0000259" key="3">
    <source>
        <dbReference type="Pfam" id="PF20454"/>
    </source>
</evidence>
<accession>A0A099GLQ0</accession>
<dbReference type="PANTHER" id="PTHR34413:SF2">
    <property type="entry name" value="PROPHAGE TAIL FIBER ASSEMBLY PROTEIN HOMOLOG TFAE-RELATED"/>
    <property type="match status" value="1"/>
</dbReference>
<evidence type="ECO:0000259" key="2">
    <source>
        <dbReference type="Pfam" id="PF05876"/>
    </source>
</evidence>
<dbReference type="GO" id="GO:0004519">
    <property type="term" value="F:endonuclease activity"/>
    <property type="evidence" value="ECO:0007669"/>
    <property type="project" value="InterPro"/>
</dbReference>
<dbReference type="InterPro" id="IPR051220">
    <property type="entry name" value="TFA_Chaperone"/>
</dbReference>
<dbReference type="GO" id="GO:0016887">
    <property type="term" value="F:ATP hydrolysis activity"/>
    <property type="evidence" value="ECO:0007669"/>
    <property type="project" value="InterPro"/>
</dbReference>
<dbReference type="AlphaFoldDB" id="A0A099GLQ0"/>
<feature type="region of interest" description="Disordered" evidence="1">
    <location>
        <begin position="680"/>
        <end position="705"/>
    </location>
</feature>
<sequence>MTDLNDAFNALPPAWTLADVVQEPLSGLRPPERVSVSEFAEKRFLISSPMTSGLQRFSLDIAPYQREILDAFSDPDCQGVRLVAPSRSGKTQILFPVLAHSVETNPMDVMIVQTSRQSAITFAKGDFARALEQNSWLEDKIRPGRTTNSMTMKRFRNGVIWSIVWPSAKNLAGVDRGIVCLPDYDRNDKDLDGEGSVYSQAAARAKLFGRRKKIFVESSPSLTPDHPIRFEPETPHQAPPYPGIFSLYNEGDRRWWYWRCFNATCREWFAAHPRYFEYPEEGTIKERAAAARMVCPHCKTAYSHDGDPETGAPGKYDLNLGGRWVPDGMTISGDGVLAGEMANPPTGGGNDYRSYWLFGPAAAQHTWQEMIENLLIGEDEAKNGDEGKWKTALNTDLALPWIPPSSSAGRELEEVKERAEDYPQAVVPPGALYLLTTVDSQKFRWEIQTQAFGPEGRMWVIDRRAVKFSDRDHDNPRTPGEKAWVRPGTYPEDWEKLTEALLSLKYPLADGSGVMVPALFGVDSAGSDATTDNAYAWWRGLAGSALTRSRVYLLKGDPNLKELTAIAYPDGTKRKNRRTSARGDIPILMISSNKIKDIVSSNLDRVVDGPGFVHLPGWAKDAWFRELISEQKHGEGWVNTGRNGRNEAWDLVCYAVALNRSELMRADRVNWESGPVPSYAKPAADNPFVSPIRPDGAPAPKPTAGRLLSLEELGAAFSR</sequence>
<dbReference type="Pfam" id="PF05876">
    <property type="entry name" value="GpA_ATPase"/>
    <property type="match status" value="1"/>
</dbReference>
<dbReference type="InterPro" id="IPR046454">
    <property type="entry name" value="GpA_endonuclease"/>
</dbReference>
<dbReference type="PANTHER" id="PTHR34413">
    <property type="entry name" value="PROPHAGE TAIL FIBER ASSEMBLY PROTEIN HOMOLOG TFAE-RELATED-RELATED"/>
    <property type="match status" value="1"/>
</dbReference>
<dbReference type="InterPro" id="IPR046453">
    <property type="entry name" value="GpA_ATPase"/>
</dbReference>
<feature type="domain" description="Terminase large subunit GpA endonuclease" evidence="3">
    <location>
        <begin position="353"/>
        <end position="671"/>
    </location>
</feature>
<gene>
    <name evidence="4" type="ORF">IX56_00400</name>
</gene>
<evidence type="ECO:0000256" key="1">
    <source>
        <dbReference type="SAM" id="MobiDB-lite"/>
    </source>
</evidence>
<dbReference type="Gene3D" id="3.40.50.300">
    <property type="entry name" value="P-loop containing nucleotide triphosphate hydrolases"/>
    <property type="match status" value="1"/>
</dbReference>
<dbReference type="Proteomes" id="UP000029858">
    <property type="component" value="Unassembled WGS sequence"/>
</dbReference>
<dbReference type="EMBL" id="JRKQ01000001">
    <property type="protein sequence ID" value="KGJ23769.1"/>
    <property type="molecule type" value="Genomic_DNA"/>
</dbReference>